<dbReference type="Proteomes" id="UP000694865">
    <property type="component" value="Unplaced"/>
</dbReference>
<evidence type="ECO:0000256" key="7">
    <source>
        <dbReference type="ARBA" id="ARBA00023157"/>
    </source>
</evidence>
<keyword evidence="4" id="KW-0964">Secreted</keyword>
<comment type="subunit">
    <text evidence="2">Heterodimer of burs and pburs.</text>
</comment>
<comment type="caution">
    <text evidence="9">Lacks conserved residue(s) required for the propagation of feature annotation.</text>
</comment>
<organism evidence="11 12">
    <name type="scientific">Saccoglossus kowalevskii</name>
    <name type="common">Acorn worm</name>
    <dbReference type="NCBI Taxonomy" id="10224"/>
    <lineage>
        <taxon>Eukaryota</taxon>
        <taxon>Metazoa</taxon>
        <taxon>Hemichordata</taxon>
        <taxon>Enteropneusta</taxon>
        <taxon>Harrimaniidae</taxon>
        <taxon>Saccoglossus</taxon>
    </lineage>
</organism>
<dbReference type="SMART" id="SM00041">
    <property type="entry name" value="CT"/>
    <property type="match status" value="1"/>
</dbReference>
<dbReference type="RefSeq" id="XP_006816926.1">
    <property type="nucleotide sequence ID" value="XM_006816863.1"/>
</dbReference>
<dbReference type="Pfam" id="PF03045">
    <property type="entry name" value="DAN"/>
    <property type="match status" value="1"/>
</dbReference>
<evidence type="ECO:0000256" key="9">
    <source>
        <dbReference type="PROSITE-ProRule" id="PRU00039"/>
    </source>
</evidence>
<evidence type="ECO:0000256" key="1">
    <source>
        <dbReference type="ARBA" id="ARBA00004613"/>
    </source>
</evidence>
<dbReference type="PANTHER" id="PTHR15283">
    <property type="entry name" value="GREMLIN 1"/>
    <property type="match status" value="1"/>
</dbReference>
<keyword evidence="11" id="KW-1185">Reference proteome</keyword>
<accession>A0ABM0MA85</accession>
<dbReference type="InterPro" id="IPR006207">
    <property type="entry name" value="Cys_knot_C"/>
</dbReference>
<dbReference type="PROSITE" id="PS01225">
    <property type="entry name" value="CTCK_2"/>
    <property type="match status" value="1"/>
</dbReference>
<feature type="domain" description="CTCK" evidence="10">
    <location>
        <begin position="12"/>
        <end position="103"/>
    </location>
</feature>
<keyword evidence="5" id="KW-0372">Hormone</keyword>
<evidence type="ECO:0000256" key="2">
    <source>
        <dbReference type="ARBA" id="ARBA00011633"/>
    </source>
</evidence>
<comment type="subcellular location">
    <subcellularLocation>
        <location evidence="1">Secreted</location>
    </subcellularLocation>
</comment>
<proteinExistence type="predicted"/>
<dbReference type="GeneID" id="102801524"/>
<dbReference type="InterPro" id="IPR004133">
    <property type="entry name" value="DAN_dom"/>
</dbReference>
<evidence type="ECO:0000313" key="11">
    <source>
        <dbReference type="Proteomes" id="UP000694865"/>
    </source>
</evidence>
<evidence type="ECO:0000256" key="6">
    <source>
        <dbReference type="ARBA" id="ARBA00022729"/>
    </source>
</evidence>
<evidence type="ECO:0000256" key="8">
    <source>
        <dbReference type="ARBA" id="ARBA00029634"/>
    </source>
</evidence>
<keyword evidence="7" id="KW-1015">Disulfide bond</keyword>
<evidence type="ECO:0000259" key="10">
    <source>
        <dbReference type="PROSITE" id="PS01225"/>
    </source>
</evidence>
<sequence>MATYPPITSAECSSAFAHMIVTYPGCIPKRIPTMACRGSCPSYTEPHWSNVYQELVYKDFCTCCAPLHKRVGTVNLRCPGREGGPTMAMKVQAALDCQCRPCSNGYIRPLDEEEY</sequence>
<keyword evidence="6" id="KW-0732">Signal</keyword>
<protein>
    <recommendedName>
        <fullName evidence="3">Bursicon</fullName>
    </recommendedName>
    <alternativeName>
        <fullName evidence="8">Bursicon subunit alpha</fullName>
    </alternativeName>
</protein>
<name>A0ABM0MA85_SACKO</name>
<reference evidence="12" key="1">
    <citation type="submission" date="2025-08" db="UniProtKB">
        <authorList>
            <consortium name="RefSeq"/>
        </authorList>
    </citation>
    <scope>IDENTIFICATION</scope>
    <source>
        <tissue evidence="12">Testes</tissue>
    </source>
</reference>
<dbReference type="InterPro" id="IPR029034">
    <property type="entry name" value="Cystine-knot_cytokine"/>
</dbReference>
<evidence type="ECO:0000256" key="4">
    <source>
        <dbReference type="ARBA" id="ARBA00022525"/>
    </source>
</evidence>
<evidence type="ECO:0000313" key="12">
    <source>
        <dbReference type="RefSeq" id="XP_006816926.1"/>
    </source>
</evidence>
<dbReference type="Gene3D" id="2.10.90.10">
    <property type="entry name" value="Cystine-knot cytokines"/>
    <property type="match status" value="1"/>
</dbReference>
<gene>
    <name evidence="12" type="primary">LOC102801524</name>
</gene>
<evidence type="ECO:0000256" key="3">
    <source>
        <dbReference type="ARBA" id="ARBA00018035"/>
    </source>
</evidence>
<evidence type="ECO:0000256" key="5">
    <source>
        <dbReference type="ARBA" id="ARBA00022702"/>
    </source>
</evidence>
<dbReference type="PANTHER" id="PTHR15283:SF7">
    <property type="entry name" value="BURSICON"/>
    <property type="match status" value="1"/>
</dbReference>